<proteinExistence type="inferred from homology"/>
<comment type="similarity">
    <text evidence="1 2">Belongs to the phD/YefM antitoxin family.</text>
</comment>
<organism evidence="4 5">
    <name type="scientific">Weissella thailandensis</name>
    <dbReference type="NCBI Taxonomy" id="89061"/>
    <lineage>
        <taxon>Bacteria</taxon>
        <taxon>Bacillati</taxon>
        <taxon>Bacillota</taxon>
        <taxon>Bacilli</taxon>
        <taxon>Lactobacillales</taxon>
        <taxon>Lactobacillaceae</taxon>
        <taxon>Weissella</taxon>
    </lineage>
</organism>
<comment type="caution">
    <text evidence="4">The sequence shown here is derived from an EMBL/GenBank/DDBJ whole genome shotgun (WGS) entry which is preliminary data.</text>
</comment>
<dbReference type="EMBL" id="QRAY01000009">
    <property type="protein sequence ID" value="RDS59420.1"/>
    <property type="molecule type" value="Genomic_DNA"/>
</dbReference>
<protein>
    <recommendedName>
        <fullName evidence="2">Antitoxin</fullName>
    </recommendedName>
</protein>
<keyword evidence="5" id="KW-1185">Reference proteome</keyword>
<dbReference type="InterPro" id="IPR006442">
    <property type="entry name" value="Antitoxin_Phd/YefM"/>
</dbReference>
<comment type="function">
    <text evidence="2">Antitoxin component of a type II toxin-antitoxin (TA) system.</text>
</comment>
<gene>
    <name evidence="4" type="ORF">DWV05_05915</name>
</gene>
<reference evidence="4 5" key="1">
    <citation type="submission" date="2018-07" db="EMBL/GenBank/DDBJ databases">
        <title>Genome-based reclassification of Weissella jogaejeotgali as Weissella thailandensis.</title>
        <authorList>
            <person name="Chun J."/>
            <person name="Kim B.-Y."/>
            <person name="Kwak M.-J."/>
        </authorList>
    </citation>
    <scope>NUCLEOTIDE SEQUENCE [LARGE SCALE GENOMIC DNA]</scope>
    <source>
        <strain evidence="4 5">KCTC 3751</strain>
    </source>
</reference>
<name>A0ABX9I3Y5_9LACO</name>
<dbReference type="Proteomes" id="UP000254492">
    <property type="component" value="Unassembled WGS sequence"/>
</dbReference>
<dbReference type="InterPro" id="IPR036165">
    <property type="entry name" value="YefM-like_sf"/>
</dbReference>
<keyword evidence="3" id="KW-0812">Transmembrane</keyword>
<feature type="transmembrane region" description="Helical" evidence="3">
    <location>
        <begin position="6"/>
        <end position="21"/>
    </location>
</feature>
<dbReference type="SUPFAM" id="SSF143120">
    <property type="entry name" value="YefM-like"/>
    <property type="match status" value="1"/>
</dbReference>
<evidence type="ECO:0000256" key="1">
    <source>
        <dbReference type="ARBA" id="ARBA00009981"/>
    </source>
</evidence>
<keyword evidence="3" id="KW-0472">Membrane</keyword>
<dbReference type="NCBIfam" id="TIGR01552">
    <property type="entry name" value="phd_fam"/>
    <property type="match status" value="1"/>
</dbReference>
<sequence length="112" mass="12715">MRNFFLTYVITYVILVIRIKLRKEAVVMDMITPTKARTNLFSLIKETNRDSAPIFISGADTSKSAVLIGKKDYDALQETLALFMNGQMPTAFSREEDESIDLDTMIAEIDNE</sequence>
<dbReference type="Gene3D" id="3.40.1620.10">
    <property type="entry name" value="YefM-like domain"/>
    <property type="match status" value="1"/>
</dbReference>
<keyword evidence="3" id="KW-1133">Transmembrane helix</keyword>
<dbReference type="Pfam" id="PF02604">
    <property type="entry name" value="PhdYeFM_antitox"/>
    <property type="match status" value="1"/>
</dbReference>
<evidence type="ECO:0000256" key="2">
    <source>
        <dbReference type="RuleBase" id="RU362080"/>
    </source>
</evidence>
<evidence type="ECO:0000313" key="4">
    <source>
        <dbReference type="EMBL" id="RDS59420.1"/>
    </source>
</evidence>
<evidence type="ECO:0000256" key="3">
    <source>
        <dbReference type="SAM" id="Phobius"/>
    </source>
</evidence>
<evidence type="ECO:0000313" key="5">
    <source>
        <dbReference type="Proteomes" id="UP000254492"/>
    </source>
</evidence>
<accession>A0ABX9I3Y5</accession>